<proteinExistence type="inferred from homology"/>
<reference evidence="9" key="1">
    <citation type="journal article" date="2013" name="Genome Announc.">
        <title>Draft Genome Sequence of Agarivorans albus Strain MKT 106T, an Agarolytic Marine Bacterium.</title>
        <authorList>
            <person name="Yasuike M."/>
            <person name="Nakamura Y."/>
            <person name="Kai W."/>
            <person name="Fujiwara A."/>
            <person name="Fukui Y."/>
            <person name="Satomi M."/>
            <person name="Sano M."/>
        </authorList>
    </citation>
    <scope>NUCLEOTIDE SEQUENCE [LARGE SCALE GENOMIC DNA]</scope>
</reference>
<evidence type="ECO:0000313" key="9">
    <source>
        <dbReference type="EMBL" id="GAD00289.1"/>
    </source>
</evidence>
<comment type="caution">
    <text evidence="9">The sequence shown here is derived from an EMBL/GenBank/DDBJ whole genome shotgun (WGS) entry which is preliminary data.</text>
</comment>
<protein>
    <submittedName>
        <fullName evidence="9">Selenoprotein O and cysteine-containing homologs</fullName>
    </submittedName>
</protein>
<dbReference type="GO" id="GO:0046872">
    <property type="term" value="F:metal ion binding"/>
    <property type="evidence" value="ECO:0007669"/>
    <property type="project" value="UniProtKB-KW"/>
</dbReference>
<evidence type="ECO:0000256" key="4">
    <source>
        <dbReference type="ARBA" id="ARBA00022695"/>
    </source>
</evidence>
<keyword evidence="3" id="KW-0808">Transferase</keyword>
<comment type="similarity">
    <text evidence="2">Belongs to the SELO family.</text>
</comment>
<evidence type="ECO:0000256" key="7">
    <source>
        <dbReference type="ARBA" id="ARBA00022840"/>
    </source>
</evidence>
<keyword evidence="4" id="KW-0548">Nucleotidyltransferase</keyword>
<dbReference type="EMBL" id="BARX01000002">
    <property type="protein sequence ID" value="GAD00289.1"/>
    <property type="molecule type" value="Genomic_DNA"/>
</dbReference>
<evidence type="ECO:0000256" key="2">
    <source>
        <dbReference type="ARBA" id="ARBA00009747"/>
    </source>
</evidence>
<dbReference type="PANTHER" id="PTHR32057:SF14">
    <property type="entry name" value="PROTEIN ADENYLYLTRANSFERASE SELO, MITOCHONDRIAL"/>
    <property type="match status" value="1"/>
</dbReference>
<dbReference type="GO" id="GO:0005524">
    <property type="term" value="F:ATP binding"/>
    <property type="evidence" value="ECO:0007669"/>
    <property type="project" value="UniProtKB-KW"/>
</dbReference>
<sequence>MAQQQNQLTKQLPDAWQAWLKLYRQRCQQSDVDEQQRISGIQQHVPLYILRNYLAQQVIEQAESGSYEQLRQLHQVLNTPFTEQADAQHFAAPPPAWGKCLEISCSS</sequence>
<dbReference type="InterPro" id="IPR003846">
    <property type="entry name" value="SelO"/>
</dbReference>
<comment type="cofactor">
    <cofactor evidence="1">
        <name>Mg(2+)</name>
        <dbReference type="ChEBI" id="CHEBI:18420"/>
    </cofactor>
</comment>
<evidence type="ECO:0000256" key="8">
    <source>
        <dbReference type="ARBA" id="ARBA00022842"/>
    </source>
</evidence>
<dbReference type="GO" id="GO:0070733">
    <property type="term" value="F:AMPylase activity"/>
    <property type="evidence" value="ECO:0007669"/>
    <property type="project" value="TreeGrafter"/>
</dbReference>
<keyword evidence="10" id="KW-1185">Reference proteome</keyword>
<evidence type="ECO:0000256" key="1">
    <source>
        <dbReference type="ARBA" id="ARBA00001946"/>
    </source>
</evidence>
<accession>R9PFZ7</accession>
<evidence type="ECO:0000256" key="5">
    <source>
        <dbReference type="ARBA" id="ARBA00022723"/>
    </source>
</evidence>
<dbReference type="STRING" id="1331007.AALB_0369"/>
<dbReference type="OrthoDB" id="9776281at2"/>
<dbReference type="AlphaFoldDB" id="R9PFZ7"/>
<evidence type="ECO:0000313" key="10">
    <source>
        <dbReference type="Proteomes" id="UP000014461"/>
    </source>
</evidence>
<keyword evidence="5" id="KW-0479">Metal-binding</keyword>
<keyword evidence="6" id="KW-0547">Nucleotide-binding</keyword>
<evidence type="ECO:0000256" key="3">
    <source>
        <dbReference type="ARBA" id="ARBA00022679"/>
    </source>
</evidence>
<keyword evidence="8" id="KW-0460">Magnesium</keyword>
<dbReference type="Proteomes" id="UP000014461">
    <property type="component" value="Unassembled WGS sequence"/>
</dbReference>
<name>R9PFZ7_AGAAL</name>
<evidence type="ECO:0000256" key="6">
    <source>
        <dbReference type="ARBA" id="ARBA00022741"/>
    </source>
</evidence>
<dbReference type="PANTHER" id="PTHR32057">
    <property type="entry name" value="PROTEIN ADENYLYLTRANSFERASE SELO, MITOCHONDRIAL"/>
    <property type="match status" value="1"/>
</dbReference>
<keyword evidence="7" id="KW-0067">ATP-binding</keyword>
<organism evidence="9 10">
    <name type="scientific">Agarivorans albus MKT 106</name>
    <dbReference type="NCBI Taxonomy" id="1331007"/>
    <lineage>
        <taxon>Bacteria</taxon>
        <taxon>Pseudomonadati</taxon>
        <taxon>Pseudomonadota</taxon>
        <taxon>Gammaproteobacteria</taxon>
        <taxon>Alteromonadales</taxon>
        <taxon>Alteromonadaceae</taxon>
        <taxon>Agarivorans</taxon>
    </lineage>
</organism>
<gene>
    <name evidence="9" type="ORF">AALB_0369</name>
</gene>